<dbReference type="Pfam" id="PF01370">
    <property type="entry name" value="Epimerase"/>
    <property type="match status" value="1"/>
</dbReference>
<dbReference type="EMBL" id="JAGGNH010000001">
    <property type="protein sequence ID" value="KAJ0988113.1"/>
    <property type="molecule type" value="Genomic_DNA"/>
</dbReference>
<dbReference type="SUPFAM" id="SSF51735">
    <property type="entry name" value="NAD(P)-binding Rossmann-fold domains"/>
    <property type="match status" value="1"/>
</dbReference>
<proteinExistence type="predicted"/>
<sequence length="322" mass="35634">MEEGGNGRRVCVTGAGGYVASWLIKLLLSHGYKVHGTVRDPSDKKNAHLKRLGNALENLQLFKADLLDCDSILGAAAGCEGVFHVASPVPATKVPNPEVQVISPAVSGTLNVLKACSTLRIKRVVVVSSSAAVALKPDWPKGKVMDEECWSDREYCRITENWYCLSKTLAEAEALEYSKEHNLDVVTLCPSTVLGPLLQPTVNSSSLFLINILKGLRQSKENSVYHIVDVRDVADALLLVYEKPEASGRYICTNHPIKVRELIDTLRSMYPNYNYPNNLIEVDNDYALTSEKLKKLGWKCRPLKETLVDSVEYYEEAGLLNN</sequence>
<gene>
    <name evidence="3" type="ORF">J5N97_006469</name>
</gene>
<dbReference type="PANTHER" id="PTHR10366:SF831">
    <property type="entry name" value="NAD-DEPENDENT EPIMERASE_DEHYDRATASE DOMAIN-CONTAINING PROTEIN"/>
    <property type="match status" value="1"/>
</dbReference>
<keyword evidence="1" id="KW-0560">Oxidoreductase</keyword>
<dbReference type="Proteomes" id="UP001085076">
    <property type="component" value="Miscellaneous, Linkage group lg01"/>
</dbReference>
<dbReference type="FunFam" id="3.40.50.720:FF:000382">
    <property type="entry name" value="NAD(P)-binding Rossmann-fold superfamily protein"/>
    <property type="match status" value="1"/>
</dbReference>
<dbReference type="GO" id="GO:0016616">
    <property type="term" value="F:oxidoreductase activity, acting on the CH-OH group of donors, NAD or NADP as acceptor"/>
    <property type="evidence" value="ECO:0007669"/>
    <property type="project" value="TreeGrafter"/>
</dbReference>
<dbReference type="CDD" id="cd08958">
    <property type="entry name" value="FR_SDR_e"/>
    <property type="match status" value="1"/>
</dbReference>
<dbReference type="AlphaFoldDB" id="A0A9D5HTK6"/>
<dbReference type="InterPro" id="IPR001509">
    <property type="entry name" value="Epimerase_deHydtase"/>
</dbReference>
<dbReference type="Gene3D" id="3.40.50.720">
    <property type="entry name" value="NAD(P)-binding Rossmann-like Domain"/>
    <property type="match status" value="1"/>
</dbReference>
<evidence type="ECO:0000313" key="3">
    <source>
        <dbReference type="EMBL" id="KAJ0988113.1"/>
    </source>
</evidence>
<organism evidence="3 4">
    <name type="scientific">Dioscorea zingiberensis</name>
    <dbReference type="NCBI Taxonomy" id="325984"/>
    <lineage>
        <taxon>Eukaryota</taxon>
        <taxon>Viridiplantae</taxon>
        <taxon>Streptophyta</taxon>
        <taxon>Embryophyta</taxon>
        <taxon>Tracheophyta</taxon>
        <taxon>Spermatophyta</taxon>
        <taxon>Magnoliopsida</taxon>
        <taxon>Liliopsida</taxon>
        <taxon>Dioscoreales</taxon>
        <taxon>Dioscoreaceae</taxon>
        <taxon>Dioscorea</taxon>
    </lineage>
</organism>
<accession>A0A9D5HTK6</accession>
<evidence type="ECO:0000259" key="2">
    <source>
        <dbReference type="Pfam" id="PF01370"/>
    </source>
</evidence>
<reference evidence="3" key="2">
    <citation type="journal article" date="2022" name="Hortic Res">
        <title>The genome of Dioscorea zingiberensis sheds light on the biosynthesis, origin and evolution of the medicinally important diosgenin saponins.</title>
        <authorList>
            <person name="Li Y."/>
            <person name="Tan C."/>
            <person name="Li Z."/>
            <person name="Guo J."/>
            <person name="Li S."/>
            <person name="Chen X."/>
            <person name="Wang C."/>
            <person name="Dai X."/>
            <person name="Yang H."/>
            <person name="Song W."/>
            <person name="Hou L."/>
            <person name="Xu J."/>
            <person name="Tong Z."/>
            <person name="Xu A."/>
            <person name="Yuan X."/>
            <person name="Wang W."/>
            <person name="Yang Q."/>
            <person name="Chen L."/>
            <person name="Sun Z."/>
            <person name="Wang K."/>
            <person name="Pan B."/>
            <person name="Chen J."/>
            <person name="Bao Y."/>
            <person name="Liu F."/>
            <person name="Qi X."/>
            <person name="Gang D.R."/>
            <person name="Wen J."/>
            <person name="Li J."/>
        </authorList>
    </citation>
    <scope>NUCLEOTIDE SEQUENCE</scope>
    <source>
        <strain evidence="3">Dzin_1.0</strain>
    </source>
</reference>
<protein>
    <recommendedName>
        <fullName evidence="2">NAD-dependent epimerase/dehydratase domain-containing protein</fullName>
    </recommendedName>
</protein>
<reference evidence="3" key="1">
    <citation type="submission" date="2021-03" db="EMBL/GenBank/DDBJ databases">
        <authorList>
            <person name="Li Z."/>
            <person name="Yang C."/>
        </authorList>
    </citation>
    <scope>NUCLEOTIDE SEQUENCE</scope>
    <source>
        <strain evidence="3">Dzin_1.0</strain>
        <tissue evidence="3">Leaf</tissue>
    </source>
</reference>
<dbReference type="PANTHER" id="PTHR10366">
    <property type="entry name" value="NAD DEPENDENT EPIMERASE/DEHYDRATASE"/>
    <property type="match status" value="1"/>
</dbReference>
<evidence type="ECO:0000256" key="1">
    <source>
        <dbReference type="ARBA" id="ARBA00023002"/>
    </source>
</evidence>
<dbReference type="OrthoDB" id="2735536at2759"/>
<dbReference type="InterPro" id="IPR036291">
    <property type="entry name" value="NAD(P)-bd_dom_sf"/>
</dbReference>
<evidence type="ECO:0000313" key="4">
    <source>
        <dbReference type="Proteomes" id="UP001085076"/>
    </source>
</evidence>
<name>A0A9D5HTK6_9LILI</name>
<feature type="domain" description="NAD-dependent epimerase/dehydratase" evidence="2">
    <location>
        <begin position="10"/>
        <end position="247"/>
    </location>
</feature>
<dbReference type="InterPro" id="IPR050425">
    <property type="entry name" value="NAD(P)_dehydrat-like"/>
</dbReference>
<comment type="caution">
    <text evidence="3">The sequence shown here is derived from an EMBL/GenBank/DDBJ whole genome shotgun (WGS) entry which is preliminary data.</text>
</comment>
<keyword evidence="4" id="KW-1185">Reference proteome</keyword>